<name>Q2ITH3_RHOP2</name>
<dbReference type="AlphaFoldDB" id="Q2ITH3"/>
<evidence type="ECO:0000256" key="1">
    <source>
        <dbReference type="SAM" id="MobiDB-lite"/>
    </source>
</evidence>
<dbReference type="EMBL" id="CP000250">
    <property type="protein sequence ID" value="ABD08487.1"/>
    <property type="molecule type" value="Genomic_DNA"/>
</dbReference>
<evidence type="ECO:0008006" key="4">
    <source>
        <dbReference type="Google" id="ProtNLM"/>
    </source>
</evidence>
<dbReference type="Pfam" id="PF10768">
    <property type="entry name" value="FliX"/>
    <property type="match status" value="1"/>
</dbReference>
<dbReference type="Proteomes" id="UP000008809">
    <property type="component" value="Chromosome"/>
</dbReference>
<dbReference type="eggNOG" id="ENOG50330GZ">
    <property type="taxonomic scope" value="Bacteria"/>
</dbReference>
<sequence>MPAGLGVSCSRAAPARTCPARETMRIYGPNGTTPSTPSGTTRRTGSSSFSLPTSSPQPGQEARTASAPLAPTGLEALLAMQGVEDATERRKRSVARGRTALDVLDDLKISLLAGTFDTATVARLRAAAAELKASSGDPGLDAVLSEIELRVEVELAKAGQY</sequence>
<gene>
    <name evidence="2" type="ordered locus">RPB_3793</name>
</gene>
<dbReference type="KEGG" id="rpb:RPB_3793"/>
<dbReference type="HOGENOM" id="CLU_139719_0_0_5"/>
<proteinExistence type="predicted"/>
<reference evidence="2 3" key="1">
    <citation type="submission" date="2006-01" db="EMBL/GenBank/DDBJ databases">
        <title>Complete sequence of Rhodopseudomonas palustris HaA2.</title>
        <authorList>
            <consortium name="US DOE Joint Genome Institute"/>
            <person name="Copeland A."/>
            <person name="Lucas S."/>
            <person name="Lapidus A."/>
            <person name="Barry K."/>
            <person name="Detter J.C."/>
            <person name="Glavina T."/>
            <person name="Hammon N."/>
            <person name="Israni S."/>
            <person name="Pitluck S."/>
            <person name="Chain P."/>
            <person name="Malfatti S."/>
            <person name="Shin M."/>
            <person name="Vergez L."/>
            <person name="Schmutz J."/>
            <person name="Larimer F."/>
            <person name="Land M."/>
            <person name="Hauser L."/>
            <person name="Pelletier D.A."/>
            <person name="Kyrpides N."/>
            <person name="Anderson I."/>
            <person name="Oda Y."/>
            <person name="Harwood C.S."/>
            <person name="Richardson P."/>
        </authorList>
    </citation>
    <scope>NUCLEOTIDE SEQUENCE [LARGE SCALE GENOMIC DNA]</scope>
    <source>
        <strain evidence="2 3">HaA2</strain>
    </source>
</reference>
<dbReference type="GO" id="GO:0044781">
    <property type="term" value="P:bacterial-type flagellum organization"/>
    <property type="evidence" value="ECO:0007669"/>
    <property type="project" value="InterPro"/>
</dbReference>
<dbReference type="STRING" id="316058.RPB_3793"/>
<evidence type="ECO:0000313" key="2">
    <source>
        <dbReference type="EMBL" id="ABD08487.1"/>
    </source>
</evidence>
<organism evidence="2 3">
    <name type="scientific">Rhodopseudomonas palustris (strain HaA2)</name>
    <dbReference type="NCBI Taxonomy" id="316058"/>
    <lineage>
        <taxon>Bacteria</taxon>
        <taxon>Pseudomonadati</taxon>
        <taxon>Pseudomonadota</taxon>
        <taxon>Alphaproteobacteria</taxon>
        <taxon>Hyphomicrobiales</taxon>
        <taxon>Nitrobacteraceae</taxon>
        <taxon>Rhodopseudomonas</taxon>
    </lineage>
</organism>
<protein>
    <recommendedName>
        <fullName evidence="4">Flagellar assembly regulator FliX</fullName>
    </recommendedName>
</protein>
<keyword evidence="3" id="KW-1185">Reference proteome</keyword>
<accession>Q2ITH3</accession>
<dbReference type="NCBIfam" id="NF009425">
    <property type="entry name" value="PRK12787.1-1"/>
    <property type="match status" value="1"/>
</dbReference>
<dbReference type="NCBIfam" id="NF009428">
    <property type="entry name" value="PRK12787.1-4"/>
    <property type="match status" value="1"/>
</dbReference>
<feature type="region of interest" description="Disordered" evidence="1">
    <location>
        <begin position="1"/>
        <end position="71"/>
    </location>
</feature>
<dbReference type="InterPro" id="IPR019704">
    <property type="entry name" value="Flagellar_assmbl_FliX_class2"/>
</dbReference>
<evidence type="ECO:0000313" key="3">
    <source>
        <dbReference type="Proteomes" id="UP000008809"/>
    </source>
</evidence>
<feature type="compositionally biased region" description="Low complexity" evidence="1">
    <location>
        <begin position="31"/>
        <end position="58"/>
    </location>
</feature>